<dbReference type="EMBL" id="FNHS01000025">
    <property type="protein sequence ID" value="SDO51898.1"/>
    <property type="molecule type" value="Genomic_DNA"/>
</dbReference>
<dbReference type="InterPro" id="IPR054252">
    <property type="entry name" value="Pam3_gp18"/>
</dbReference>
<evidence type="ECO:0000259" key="1">
    <source>
        <dbReference type="Pfam" id="PF22479"/>
    </source>
</evidence>
<name>A0A1H0K771_9HYPH</name>
<keyword evidence="3" id="KW-1185">Reference proteome</keyword>
<dbReference type="STRING" id="582672.SAMN05216360_12531"/>
<gene>
    <name evidence="2" type="ORF">SAMN05216360_12531</name>
</gene>
<evidence type="ECO:0000313" key="2">
    <source>
        <dbReference type="EMBL" id="SDO51898.1"/>
    </source>
</evidence>
<organism evidence="2 3">
    <name type="scientific">Methylobacterium phyllostachyos</name>
    <dbReference type="NCBI Taxonomy" id="582672"/>
    <lineage>
        <taxon>Bacteria</taxon>
        <taxon>Pseudomonadati</taxon>
        <taxon>Pseudomonadota</taxon>
        <taxon>Alphaproteobacteria</taxon>
        <taxon>Hyphomicrobiales</taxon>
        <taxon>Methylobacteriaceae</taxon>
        <taxon>Methylobacterium</taxon>
    </lineage>
</organism>
<dbReference type="AlphaFoldDB" id="A0A1H0K771"/>
<feature type="domain" description="Cyanophage baseplate Pam3 plug gp18" evidence="1">
    <location>
        <begin position="6"/>
        <end position="111"/>
    </location>
</feature>
<dbReference type="Proteomes" id="UP000198704">
    <property type="component" value="Unassembled WGS sequence"/>
</dbReference>
<accession>A0A1H0K771</accession>
<dbReference type="OrthoDB" id="5465444at2"/>
<evidence type="ECO:0000313" key="3">
    <source>
        <dbReference type="Proteomes" id="UP000198704"/>
    </source>
</evidence>
<dbReference type="RefSeq" id="WP_143012339.1">
    <property type="nucleotide sequence ID" value="NZ_FNHS01000025.1"/>
</dbReference>
<protein>
    <recommendedName>
        <fullName evidence="1">Cyanophage baseplate Pam3 plug gp18 domain-containing protein</fullName>
    </recommendedName>
</protein>
<proteinExistence type="predicted"/>
<dbReference type="Pfam" id="PF22479">
    <property type="entry name" value="Pam3_gp18"/>
    <property type="match status" value="1"/>
</dbReference>
<reference evidence="3" key="1">
    <citation type="submission" date="2016-10" db="EMBL/GenBank/DDBJ databases">
        <authorList>
            <person name="Varghese N."/>
            <person name="Submissions S."/>
        </authorList>
    </citation>
    <scope>NUCLEOTIDE SEQUENCE [LARGE SCALE GENOMIC DNA]</scope>
    <source>
        <strain evidence="3">BL47</strain>
    </source>
</reference>
<sequence length="112" mass="11924">MSGTPQEIPMQPGNRTFGVTLAGKPYLMRQLWNDVADPPFYAIDITPANGDTFADGSTLLAGLPLLTGVDLFGQFGYLGIGGKLVVTSDRDTGEDPTQDGLGVTSRLYFIPD</sequence>